<gene>
    <name evidence="8" type="primary">uraD</name>
    <name evidence="8" type="ORF">CRD36_07720</name>
</gene>
<dbReference type="Gene3D" id="1.10.3330.10">
    <property type="entry name" value="Oxo-4-hydroxy-4-carboxy-5-ureidoimidazoline decarboxylase"/>
    <property type="match status" value="1"/>
</dbReference>
<protein>
    <recommendedName>
        <fullName evidence="3">2-oxo-4-hydroxy-4-carboxy-5-ureidoimidazoline decarboxylase</fullName>
        <ecNumber evidence="3">4.1.1.97</ecNumber>
    </recommendedName>
</protein>
<reference evidence="8 9" key="1">
    <citation type="submission" date="2017-10" db="EMBL/GenBank/DDBJ databases">
        <title>Frigbacter circumglobatus gen. nov. sp. nov., isolated from sediment cultured in situ.</title>
        <authorList>
            <person name="Zhao Z."/>
        </authorList>
    </citation>
    <scope>NUCLEOTIDE SEQUENCE [LARGE SCALE GENOMIC DNA]</scope>
    <source>
        <strain evidence="8 9">ZYL</strain>
    </source>
</reference>
<evidence type="ECO:0000256" key="3">
    <source>
        <dbReference type="ARBA" id="ARBA00012257"/>
    </source>
</evidence>
<evidence type="ECO:0000313" key="9">
    <source>
        <dbReference type="Proteomes" id="UP000229730"/>
    </source>
</evidence>
<comment type="caution">
    <text evidence="8">The sequence shown here is derived from an EMBL/GenBank/DDBJ whole genome shotgun (WGS) entry which is preliminary data.</text>
</comment>
<name>A0A2G4YSK4_9PROT</name>
<dbReference type="SUPFAM" id="SSF158694">
    <property type="entry name" value="UraD-Like"/>
    <property type="match status" value="1"/>
</dbReference>
<dbReference type="AlphaFoldDB" id="A0A2G4YSK4"/>
<evidence type="ECO:0000256" key="2">
    <source>
        <dbReference type="ARBA" id="ARBA00004754"/>
    </source>
</evidence>
<proteinExistence type="predicted"/>
<evidence type="ECO:0000256" key="4">
    <source>
        <dbReference type="ARBA" id="ARBA00022631"/>
    </source>
</evidence>
<dbReference type="PANTHER" id="PTHR43466">
    <property type="entry name" value="2-OXO-4-HYDROXY-4-CARBOXY-5-UREIDOIMIDAZOLINE DECARBOXYLASE-RELATED"/>
    <property type="match status" value="1"/>
</dbReference>
<dbReference type="InParanoid" id="A0A2G4YSK4"/>
<dbReference type="EC" id="4.1.1.97" evidence="3"/>
<dbReference type="UniPathway" id="UPA00394">
    <property type="reaction ID" value="UER00652"/>
</dbReference>
<organism evidence="8 9">
    <name type="scientific">Paremcibacter congregatus</name>
    <dbReference type="NCBI Taxonomy" id="2043170"/>
    <lineage>
        <taxon>Bacteria</taxon>
        <taxon>Pseudomonadati</taxon>
        <taxon>Pseudomonadota</taxon>
        <taxon>Alphaproteobacteria</taxon>
        <taxon>Emcibacterales</taxon>
        <taxon>Emcibacteraceae</taxon>
        <taxon>Paremcibacter</taxon>
    </lineage>
</organism>
<dbReference type="NCBIfam" id="TIGR03164">
    <property type="entry name" value="UHCUDC"/>
    <property type="match status" value="1"/>
</dbReference>
<evidence type="ECO:0000313" key="8">
    <source>
        <dbReference type="EMBL" id="PHZ85283.1"/>
    </source>
</evidence>
<dbReference type="PANTHER" id="PTHR43466:SF1">
    <property type="entry name" value="2-OXO-4-HYDROXY-4-CARBOXY-5-UREIDOIMIDAZOLINE DECARBOXYLASE-RELATED"/>
    <property type="match status" value="1"/>
</dbReference>
<dbReference type="GO" id="GO:0051997">
    <property type="term" value="F:2-oxo-4-hydroxy-4-carboxy-5-ureidoimidazoline decarboxylase activity"/>
    <property type="evidence" value="ECO:0007669"/>
    <property type="project" value="UniProtKB-EC"/>
</dbReference>
<dbReference type="Proteomes" id="UP000229730">
    <property type="component" value="Unassembled WGS sequence"/>
</dbReference>
<dbReference type="GO" id="GO:0019628">
    <property type="term" value="P:urate catabolic process"/>
    <property type="evidence" value="ECO:0007669"/>
    <property type="project" value="UniProtKB-UniPathway"/>
</dbReference>
<keyword evidence="6" id="KW-0456">Lyase</keyword>
<evidence type="ECO:0000256" key="5">
    <source>
        <dbReference type="ARBA" id="ARBA00022793"/>
    </source>
</evidence>
<dbReference type="GO" id="GO:0000255">
    <property type="term" value="P:allantoin metabolic process"/>
    <property type="evidence" value="ECO:0007669"/>
    <property type="project" value="InterPro"/>
</dbReference>
<keyword evidence="4" id="KW-0659">Purine metabolism</keyword>
<evidence type="ECO:0000256" key="1">
    <source>
        <dbReference type="ARBA" id="ARBA00001163"/>
    </source>
</evidence>
<dbReference type="InterPro" id="IPR018020">
    <property type="entry name" value="OHCU_decarboxylase"/>
</dbReference>
<dbReference type="RefSeq" id="WP_099472172.1">
    <property type="nucleotide sequence ID" value="NZ_CP041025.1"/>
</dbReference>
<comment type="catalytic activity">
    <reaction evidence="1">
        <text>5-hydroxy-2-oxo-4-ureido-2,5-dihydro-1H-imidazole-5-carboxylate + H(+) = (S)-allantoin + CO2</text>
        <dbReference type="Rhea" id="RHEA:26301"/>
        <dbReference type="ChEBI" id="CHEBI:15378"/>
        <dbReference type="ChEBI" id="CHEBI:15678"/>
        <dbReference type="ChEBI" id="CHEBI:16526"/>
        <dbReference type="ChEBI" id="CHEBI:58639"/>
        <dbReference type="EC" id="4.1.1.97"/>
    </reaction>
</comment>
<accession>A0A2G4YSK4</accession>
<dbReference type="GO" id="GO:0006144">
    <property type="term" value="P:purine nucleobase metabolic process"/>
    <property type="evidence" value="ECO:0007669"/>
    <property type="project" value="UniProtKB-KW"/>
</dbReference>
<dbReference type="Pfam" id="PF09349">
    <property type="entry name" value="OHCU_decarbox"/>
    <property type="match status" value="1"/>
</dbReference>
<sequence>MTDYLPLRPSSLSHEEFIDAYGGIYEHSPWVAEKVWQLHMRFTVDRPASLHFAMKQIVDGAGEEKQLALLCAHPDLAGKLALAGELTAESTAEQMSAGLDLCTEAEFEELQALNKLYREKFGFPFIIAVRGLTRTDIIESFRLRVHHDRETEFATALAEVHKIALLRLKNL</sequence>
<comment type="pathway">
    <text evidence="2">Purine metabolism; urate degradation; (S)-allantoin from urate: step 3/3.</text>
</comment>
<keyword evidence="9" id="KW-1185">Reference proteome</keyword>
<evidence type="ECO:0000259" key="7">
    <source>
        <dbReference type="Pfam" id="PF09349"/>
    </source>
</evidence>
<dbReference type="InterPro" id="IPR017580">
    <property type="entry name" value="OHCU_decarboxylase-1"/>
</dbReference>
<evidence type="ECO:0000256" key="6">
    <source>
        <dbReference type="ARBA" id="ARBA00023239"/>
    </source>
</evidence>
<dbReference type="EMBL" id="PDEM01000016">
    <property type="protein sequence ID" value="PHZ85283.1"/>
    <property type="molecule type" value="Genomic_DNA"/>
</dbReference>
<keyword evidence="5" id="KW-0210">Decarboxylase</keyword>
<dbReference type="OrthoDB" id="9800909at2"/>
<feature type="domain" description="Oxo-4-hydroxy-4-carboxy-5-ureidoimidazoline decarboxylase" evidence="7">
    <location>
        <begin position="11"/>
        <end position="169"/>
    </location>
</feature>
<dbReference type="InterPro" id="IPR036778">
    <property type="entry name" value="OHCU_decarboxylase_sf"/>
</dbReference>